<dbReference type="AlphaFoldDB" id="S2RLZ1"/>
<evidence type="ECO:0000313" key="1">
    <source>
        <dbReference type="EMBL" id="EPC72556.1"/>
    </source>
</evidence>
<proteinExistence type="predicted"/>
<comment type="caution">
    <text evidence="1">The sequence shown here is derived from an EMBL/GenBank/DDBJ whole genome shotgun (WGS) entry which is preliminary data.</text>
</comment>
<dbReference type="EMBL" id="ANKC01001044">
    <property type="protein sequence ID" value="EPC72556.1"/>
    <property type="molecule type" value="Genomic_DNA"/>
</dbReference>
<keyword evidence="1" id="KW-0449">Lipoprotein</keyword>
<organism evidence="1 2">
    <name type="scientific">Lacticaseibacillus paracasei subsp. paracasei Lpp126</name>
    <dbReference type="NCBI Taxonomy" id="1256206"/>
    <lineage>
        <taxon>Bacteria</taxon>
        <taxon>Bacillati</taxon>
        <taxon>Bacillota</taxon>
        <taxon>Bacilli</taxon>
        <taxon>Lactobacillales</taxon>
        <taxon>Lactobacillaceae</taxon>
        <taxon>Lacticaseibacillus</taxon>
    </lineage>
</organism>
<name>S2RLZ1_LACPA</name>
<feature type="non-terminal residue" evidence="1">
    <location>
        <position position="1"/>
    </location>
</feature>
<reference evidence="1 2" key="1">
    <citation type="journal article" date="2013" name="PLoS ONE">
        <title>Lactobacillus paracasei comparative genomics: towards species pan-genome definition and exploitation of diversity.</title>
        <authorList>
            <person name="Smokvina T."/>
            <person name="Wels M."/>
            <person name="Polka J."/>
            <person name="Chervaux C."/>
            <person name="Brisse S."/>
            <person name="Boekhorst J."/>
            <person name="van Hylckama Vlieg J.E."/>
            <person name="Siezen R.J."/>
        </authorList>
    </citation>
    <scope>NUCLEOTIDE SEQUENCE [LARGE SCALE GENOMIC DNA]</scope>
    <source>
        <strain evidence="1 2">Lpp126</strain>
    </source>
</reference>
<accession>S2RLZ1</accession>
<dbReference type="PATRIC" id="fig|1256206.3.peg.2222"/>
<dbReference type="Proteomes" id="UP000014243">
    <property type="component" value="Unassembled WGS sequence"/>
</dbReference>
<evidence type="ECO:0000313" key="2">
    <source>
        <dbReference type="Proteomes" id="UP000014243"/>
    </source>
</evidence>
<gene>
    <name evidence="1" type="ORF">Lpp126_14541</name>
</gene>
<protein>
    <submittedName>
        <fullName evidence="1">Lipoprotein, pheromone</fullName>
    </submittedName>
</protein>
<sequence>AVLLAACGKLNFDSGSSSTSGTKTGSYQTTGTVDNSMYQGVIKTDVIRRAAPVV</sequence>